<dbReference type="EMBL" id="KB207268">
    <property type="protein sequence ID" value="ELP83502.1"/>
    <property type="molecule type" value="Genomic_DNA"/>
</dbReference>
<dbReference type="PROSITE" id="PS00741">
    <property type="entry name" value="DH_1"/>
    <property type="match status" value="1"/>
</dbReference>
<sequence>QNEVEYHRNLRNRNFIYKSLVICENCYYNEMIKETSPSRKMMSTRFLKNEVGKIFLNFSPYFAVYQNFLINHENAITVLTRLEKEKQNANYLVQCQDKIIADAKLDLRDYLIMPVQRLPRYNLLLTDLVKNTEETHQDYKELNKALDAVREVANKVNTSISSNNSRYKLFQLRERMWTKEGFELIQPHRLFILEGNVMQATHLGFHKRTLFLFNDVLLFTSKVDKLLKVKTVISLTRMTIMGSSKECGLSIFSDVKSCEILFDAIEEKATWSTTIADLSKKVKLEEGFTFAMLVLAPEDVTQCARCSSVFGRRKRKFYCKKCLNFVCLKCFDSTNGCCKKCHAIESKFVTSSEKRSQSEVLTDVLPTTHVEKTQDNEIKPVKSLKIALKSYDPQTVNSQDMDTFIETEEQLSPNVKNFVNETVVSRSRNSPRKLTRKSVSETMKDLSKTGNSEIIPRMYKTIGKLQTKDDTVLESNENLTSGSSSLLESPRKLVVSPDYAVTKEIGRECDRNSSDEERIVVDIKTKQKGIEDYFLKHNDMREEICKLEKKKGEDFITKGSERIKVLVEMNQIAEKKRMSLQNNENASK</sequence>
<dbReference type="InterPro" id="IPR001849">
    <property type="entry name" value="PH_domain"/>
</dbReference>
<dbReference type="GO" id="GO:0035556">
    <property type="term" value="P:intracellular signal transduction"/>
    <property type="evidence" value="ECO:0007669"/>
    <property type="project" value="InterPro"/>
</dbReference>
<proteinExistence type="predicted"/>
<dbReference type="RefSeq" id="XP_004182848.1">
    <property type="nucleotide sequence ID" value="XM_004182800.1"/>
</dbReference>
<dbReference type="InterPro" id="IPR001331">
    <property type="entry name" value="GDS_CDC24_CS"/>
</dbReference>
<dbReference type="InterPro" id="IPR035899">
    <property type="entry name" value="DBL_dom_sf"/>
</dbReference>
<organism evidence="3 4">
    <name type="scientific">Entamoeba invadens IP1</name>
    <dbReference type="NCBI Taxonomy" id="370355"/>
    <lineage>
        <taxon>Eukaryota</taxon>
        <taxon>Amoebozoa</taxon>
        <taxon>Evosea</taxon>
        <taxon>Archamoebae</taxon>
        <taxon>Mastigamoebida</taxon>
        <taxon>Entamoebidae</taxon>
        <taxon>Entamoeba</taxon>
    </lineage>
</organism>
<evidence type="ECO:0000313" key="3">
    <source>
        <dbReference type="EMBL" id="ELP83502.1"/>
    </source>
</evidence>
<dbReference type="PANTHER" id="PTHR12673:SF263">
    <property type="entry name" value="PLECKSTRIN DOMAIN-CONTAINING PROTEIN"/>
    <property type="match status" value="1"/>
</dbReference>
<dbReference type="SUPFAM" id="SSF50729">
    <property type="entry name" value="PH domain-like"/>
    <property type="match status" value="1"/>
</dbReference>
<dbReference type="VEuPathDB" id="AmoebaDB:EIN_377570"/>
<feature type="domain" description="DH" evidence="2">
    <location>
        <begin position="1"/>
        <end position="159"/>
    </location>
</feature>
<dbReference type="InterPro" id="IPR011011">
    <property type="entry name" value="Znf_FYVE_PHD"/>
</dbReference>
<dbReference type="PROSITE" id="PS50010">
    <property type="entry name" value="DH_2"/>
    <property type="match status" value="1"/>
</dbReference>
<dbReference type="Gene3D" id="1.20.900.10">
    <property type="entry name" value="Dbl homology (DH) domain"/>
    <property type="match status" value="1"/>
</dbReference>
<gene>
    <name evidence="3" type="ORF">EIN_377570</name>
</gene>
<feature type="compositionally biased region" description="Basic and acidic residues" evidence="1">
    <location>
        <begin position="438"/>
        <end position="447"/>
    </location>
</feature>
<evidence type="ECO:0000256" key="1">
    <source>
        <dbReference type="SAM" id="MobiDB-lite"/>
    </source>
</evidence>
<dbReference type="GO" id="GO:0005737">
    <property type="term" value="C:cytoplasm"/>
    <property type="evidence" value="ECO:0007669"/>
    <property type="project" value="TreeGrafter"/>
</dbReference>
<dbReference type="Gene3D" id="2.30.29.30">
    <property type="entry name" value="Pleckstrin-homology domain (PH domain)/Phosphotyrosine-binding domain (PTB)"/>
    <property type="match status" value="1"/>
</dbReference>
<dbReference type="GO" id="GO:0005085">
    <property type="term" value="F:guanyl-nucleotide exchange factor activity"/>
    <property type="evidence" value="ECO:0007669"/>
    <property type="project" value="InterPro"/>
</dbReference>
<dbReference type="OrthoDB" id="660555at2759"/>
<feature type="region of interest" description="Disordered" evidence="1">
    <location>
        <begin position="423"/>
        <end position="447"/>
    </location>
</feature>
<dbReference type="Proteomes" id="UP000014680">
    <property type="component" value="Unassembled WGS sequence"/>
</dbReference>
<protein>
    <submittedName>
        <fullName evidence="3">Rho/RAC guanine nucleotide exchange factor, putative</fullName>
    </submittedName>
</protein>
<dbReference type="SMART" id="SM00325">
    <property type="entry name" value="RhoGEF"/>
    <property type="match status" value="1"/>
</dbReference>
<dbReference type="SMART" id="SM00233">
    <property type="entry name" value="PH"/>
    <property type="match status" value="1"/>
</dbReference>
<dbReference type="SUPFAM" id="SSF57903">
    <property type="entry name" value="FYVE/PHD zinc finger"/>
    <property type="match status" value="1"/>
</dbReference>
<dbReference type="Pfam" id="PF00621">
    <property type="entry name" value="RhoGEF"/>
    <property type="match status" value="1"/>
</dbReference>
<evidence type="ECO:0000259" key="2">
    <source>
        <dbReference type="PROSITE" id="PS50010"/>
    </source>
</evidence>
<name>A0A0A1TU72_ENTIV</name>
<dbReference type="SUPFAM" id="SSF48065">
    <property type="entry name" value="DBL homology domain (DH-domain)"/>
    <property type="match status" value="1"/>
</dbReference>
<evidence type="ECO:0000313" key="4">
    <source>
        <dbReference type="Proteomes" id="UP000014680"/>
    </source>
</evidence>
<feature type="non-terminal residue" evidence="3">
    <location>
        <position position="1"/>
    </location>
</feature>
<dbReference type="InterPro" id="IPR011993">
    <property type="entry name" value="PH-like_dom_sf"/>
</dbReference>
<dbReference type="InterPro" id="IPR000219">
    <property type="entry name" value="DH_dom"/>
</dbReference>
<dbReference type="KEGG" id="eiv:EIN_377570"/>
<dbReference type="AlphaFoldDB" id="A0A0A1TU72"/>
<reference evidence="3 4" key="1">
    <citation type="submission" date="2012-10" db="EMBL/GenBank/DDBJ databases">
        <authorList>
            <person name="Zafar N."/>
            <person name="Inman J."/>
            <person name="Hall N."/>
            <person name="Lorenzi H."/>
            <person name="Caler E."/>
        </authorList>
    </citation>
    <scope>NUCLEOTIDE SEQUENCE [LARGE SCALE GENOMIC DNA]</scope>
    <source>
        <strain evidence="3 4">IP1</strain>
    </source>
</reference>
<dbReference type="PANTHER" id="PTHR12673">
    <property type="entry name" value="FACIOGENITAL DYSPLASIA PROTEIN"/>
    <property type="match status" value="1"/>
</dbReference>
<dbReference type="InterPro" id="IPR051092">
    <property type="entry name" value="FYVE_RhoGEF_PH"/>
</dbReference>
<keyword evidence="4" id="KW-1185">Reference proteome</keyword>
<dbReference type="GeneID" id="14882401"/>
<accession>A0A0A1TU72</accession>